<dbReference type="STRING" id="857340.A0A086THT3"/>
<dbReference type="AlphaFoldDB" id="A0A086THT3"/>
<gene>
    <name evidence="2" type="ORF">ACRE_002250</name>
</gene>
<dbReference type="OrthoDB" id="1658288at2759"/>
<reference evidence="3" key="1">
    <citation type="journal article" date="2014" name="Genome Announc.">
        <title>Genome sequence and annotation of Acremonium chrysogenum, producer of the beta-lactam antibiotic cephalosporin C.</title>
        <authorList>
            <person name="Terfehr D."/>
            <person name="Dahlmann T.A."/>
            <person name="Specht T."/>
            <person name="Zadra I."/>
            <person name="Kuernsteiner H."/>
            <person name="Kueck U."/>
        </authorList>
    </citation>
    <scope>NUCLEOTIDE SEQUENCE [LARGE SCALE GENOMIC DNA]</scope>
    <source>
        <strain evidence="3">ATCC 11550 / CBS 779.69 / DSM 880 / IAM 14645 / JCM 23072 / IMI 49137</strain>
    </source>
</reference>
<feature type="region of interest" description="Disordered" evidence="1">
    <location>
        <begin position="1"/>
        <end position="55"/>
    </location>
</feature>
<organism evidence="2 3">
    <name type="scientific">Hapsidospora chrysogenum (strain ATCC 11550 / CBS 779.69 / DSM 880 / IAM 14645 / JCM 23072 / IMI 49137)</name>
    <name type="common">Acremonium chrysogenum</name>
    <dbReference type="NCBI Taxonomy" id="857340"/>
    <lineage>
        <taxon>Eukaryota</taxon>
        <taxon>Fungi</taxon>
        <taxon>Dikarya</taxon>
        <taxon>Ascomycota</taxon>
        <taxon>Pezizomycotina</taxon>
        <taxon>Sordariomycetes</taxon>
        <taxon>Hypocreomycetidae</taxon>
        <taxon>Hypocreales</taxon>
        <taxon>Bionectriaceae</taxon>
        <taxon>Hapsidospora</taxon>
    </lineage>
</organism>
<evidence type="ECO:0000313" key="2">
    <source>
        <dbReference type="EMBL" id="KFH48915.1"/>
    </source>
</evidence>
<name>A0A086THT3_HAPC1</name>
<comment type="caution">
    <text evidence="2">The sequence shown here is derived from an EMBL/GenBank/DDBJ whole genome shotgun (WGS) entry which is preliminary data.</text>
</comment>
<evidence type="ECO:0000313" key="3">
    <source>
        <dbReference type="Proteomes" id="UP000029964"/>
    </source>
</evidence>
<sequence length="678" mass="75532">MAEAEENLATEASASQQTRSLENSNPALMAIDPPVLKTDDGNGHCSPSDDIQTEYSTNSTLDDPFLEAFADQLCRDLADVFRDDEPSRLAPEYLDSALKKFAWKLHGESSNTFQRKASVTLHRKRKDIVERLFQITSARHNRSKGSDTADESGEGPGRQPFHQPVTATLDWLDGVTWSQEEGPSQRADEAALLDDTDALTLEPPDSEEFIRESGSYKWLLCIMRQHRRLRFRCPYLMSEIGTKVLKHLGAHERHRKLSHRRLPSATTMTFHLDWNPIEVLRDNGIDPTLPSPIEGVLCLTGTIAEAQAATVGEYMAQTWPMTWRPLVILISELVSTVEGQPYLVSEIAEQLGWLAAALRSSPVDSGQGVVYCEPDVKGIQVQNRNSQEDGTASEQTTWSCRMTYDLEQISEASALQSQGFCWGTLFWNPILVKGYPTLTRPVSDTGLEVSLRTMAFLLRSEHFVQWGKRIILKGFSSMVVAIRATAGVVVWHLFSSPSPDERISYTDPRVETLSVDAHKGLSLRDLETHRHIIGWCASAMDLCGRAAADLHVGPSGSRTPPASLVIDNLHLEGGVNVIVGVNMFINKKEQPVHVRRTGDYPAILGRVGMQPIMFYDTASRRAWLTDGASALLHLVRISLHLDGHDPNSTYDWVFDPAKLKDEWENCTGRQAALKTLKN</sequence>
<dbReference type="Proteomes" id="UP000029964">
    <property type="component" value="Unassembled WGS sequence"/>
</dbReference>
<proteinExistence type="predicted"/>
<dbReference type="HOGENOM" id="CLU_405414_0_0_1"/>
<dbReference type="EMBL" id="JPKY01000001">
    <property type="protein sequence ID" value="KFH48915.1"/>
    <property type="molecule type" value="Genomic_DNA"/>
</dbReference>
<feature type="region of interest" description="Disordered" evidence="1">
    <location>
        <begin position="139"/>
        <end position="163"/>
    </location>
</feature>
<keyword evidence="3" id="KW-1185">Reference proteome</keyword>
<accession>A0A086THT3</accession>
<feature type="compositionally biased region" description="Polar residues" evidence="1">
    <location>
        <begin position="10"/>
        <end position="26"/>
    </location>
</feature>
<evidence type="ECO:0000256" key="1">
    <source>
        <dbReference type="SAM" id="MobiDB-lite"/>
    </source>
</evidence>
<protein>
    <submittedName>
        <fullName evidence="2">Uncharacterized protein</fullName>
    </submittedName>
</protein>